<dbReference type="Gene3D" id="2.40.50.1020">
    <property type="entry name" value="LytTr DNA-binding domain"/>
    <property type="match status" value="1"/>
</dbReference>
<evidence type="ECO:0000313" key="4">
    <source>
        <dbReference type="EMBL" id="MBB6095238.1"/>
    </source>
</evidence>
<sequence length="288" mass="31541">MTTLTEFPMLASVQRRLVGNRMNCLWLLGPSLVLALIGWCELHTTLFGGTSPGLCVSGVWAVQVAAGWILAGAALLQWGDRISQMARALGHPAVAILIGAAVIAGFTLVSEWALAHPDAIFMKFVYGRAPLHVAVAALLVASFVWMQRDREQPEVATATTTVTPPAVERVSVEEIEPEPAPVTISQDFLRTLEVMTGRGRTTVNVSEVECLEADRNYISVLHSSGRTYLVRQTMASIEQLLDPGMFVRVHRSTIVNRECLRERRAGGVLVLRSGRTVKIGRAYRERVN</sequence>
<dbReference type="PANTHER" id="PTHR37299:SF1">
    <property type="entry name" value="STAGE 0 SPORULATION PROTEIN A HOMOLOG"/>
    <property type="match status" value="1"/>
</dbReference>
<dbReference type="GO" id="GO:0000156">
    <property type="term" value="F:phosphorelay response regulator activity"/>
    <property type="evidence" value="ECO:0007669"/>
    <property type="project" value="InterPro"/>
</dbReference>
<dbReference type="InterPro" id="IPR007492">
    <property type="entry name" value="LytTR_DNA-bd_dom"/>
</dbReference>
<feature type="transmembrane region" description="Helical" evidence="2">
    <location>
        <begin position="88"/>
        <end position="109"/>
    </location>
</feature>
<evidence type="ECO:0000313" key="5">
    <source>
        <dbReference type="Proteomes" id="UP000588068"/>
    </source>
</evidence>
<keyword evidence="2" id="KW-0472">Membrane</keyword>
<reference evidence="4 5" key="1">
    <citation type="submission" date="2020-08" db="EMBL/GenBank/DDBJ databases">
        <title>Genomic Encyclopedia of Type Strains, Phase IV (KMG-IV): sequencing the most valuable type-strain genomes for metagenomic binning, comparative biology and taxonomic classification.</title>
        <authorList>
            <person name="Goeker M."/>
        </authorList>
    </citation>
    <scope>NUCLEOTIDE SEQUENCE [LARGE SCALE GENOMIC DNA]</scope>
    <source>
        <strain evidence="4 5">DSM 26723</strain>
    </source>
</reference>
<dbReference type="Pfam" id="PF04397">
    <property type="entry name" value="LytTR"/>
    <property type="match status" value="1"/>
</dbReference>
<dbReference type="PANTHER" id="PTHR37299">
    <property type="entry name" value="TRANSCRIPTIONAL REGULATOR-RELATED"/>
    <property type="match status" value="1"/>
</dbReference>
<protein>
    <submittedName>
        <fullName evidence="4">DNA-binding LytR/AlgR family response regulator</fullName>
    </submittedName>
</protein>
<dbReference type="AlphaFoldDB" id="A0A841HT99"/>
<evidence type="ECO:0000259" key="3">
    <source>
        <dbReference type="PROSITE" id="PS50930"/>
    </source>
</evidence>
<dbReference type="EMBL" id="JACHHZ010000005">
    <property type="protein sequence ID" value="MBB6095238.1"/>
    <property type="molecule type" value="Genomic_DNA"/>
</dbReference>
<comment type="caution">
    <text evidence="4">The sequence shown here is derived from an EMBL/GenBank/DDBJ whole genome shotgun (WGS) entry which is preliminary data.</text>
</comment>
<keyword evidence="2" id="KW-1133">Transmembrane helix</keyword>
<dbReference type="Proteomes" id="UP000588068">
    <property type="component" value="Unassembled WGS sequence"/>
</dbReference>
<dbReference type="InterPro" id="IPR046947">
    <property type="entry name" value="LytR-like"/>
</dbReference>
<keyword evidence="4" id="KW-0238">DNA-binding</keyword>
<dbReference type="PROSITE" id="PS50930">
    <property type="entry name" value="HTH_LYTTR"/>
    <property type="match status" value="1"/>
</dbReference>
<feature type="transmembrane region" description="Helical" evidence="2">
    <location>
        <begin position="24"/>
        <end position="46"/>
    </location>
</feature>
<accession>A0A841HT99</accession>
<name>A0A841HT99_9GAMM</name>
<dbReference type="RefSeq" id="WP_184334634.1">
    <property type="nucleotide sequence ID" value="NZ_JACHHZ010000005.1"/>
</dbReference>
<dbReference type="GO" id="GO:0003677">
    <property type="term" value="F:DNA binding"/>
    <property type="evidence" value="ECO:0007669"/>
    <property type="project" value="UniProtKB-KW"/>
</dbReference>
<evidence type="ECO:0000256" key="2">
    <source>
        <dbReference type="SAM" id="Phobius"/>
    </source>
</evidence>
<feature type="transmembrane region" description="Helical" evidence="2">
    <location>
        <begin position="129"/>
        <end position="146"/>
    </location>
</feature>
<proteinExistence type="predicted"/>
<feature type="transmembrane region" description="Helical" evidence="2">
    <location>
        <begin position="58"/>
        <end position="76"/>
    </location>
</feature>
<gene>
    <name evidence="4" type="ORF">HNQ60_004128</name>
</gene>
<keyword evidence="5" id="KW-1185">Reference proteome</keyword>
<keyword evidence="2" id="KW-0812">Transmembrane</keyword>
<evidence type="ECO:0000256" key="1">
    <source>
        <dbReference type="ARBA" id="ARBA00023012"/>
    </source>
</evidence>
<dbReference type="SMART" id="SM00850">
    <property type="entry name" value="LytTR"/>
    <property type="match status" value="1"/>
</dbReference>
<feature type="domain" description="HTH LytTR-type" evidence="3">
    <location>
        <begin position="192"/>
        <end position="288"/>
    </location>
</feature>
<organism evidence="4 5">
    <name type="scientific">Povalibacter uvarum</name>
    <dbReference type="NCBI Taxonomy" id="732238"/>
    <lineage>
        <taxon>Bacteria</taxon>
        <taxon>Pseudomonadati</taxon>
        <taxon>Pseudomonadota</taxon>
        <taxon>Gammaproteobacteria</taxon>
        <taxon>Steroidobacterales</taxon>
        <taxon>Steroidobacteraceae</taxon>
        <taxon>Povalibacter</taxon>
    </lineage>
</organism>
<keyword evidence="1" id="KW-0902">Two-component regulatory system</keyword>